<reference evidence="2 3" key="1">
    <citation type="submission" date="2020-06" db="EMBL/GenBank/DDBJ databases">
        <title>Actinomadura xiongansis sp. nov., isolated from soil of Baiyangdian.</title>
        <authorList>
            <person name="Zhang X."/>
        </authorList>
    </citation>
    <scope>NUCLEOTIDE SEQUENCE [LARGE SCALE GENOMIC DNA]</scope>
    <source>
        <strain evidence="2 3">HBUM206468</strain>
    </source>
</reference>
<dbReference type="Pfam" id="PF13302">
    <property type="entry name" value="Acetyltransf_3"/>
    <property type="match status" value="1"/>
</dbReference>
<dbReference type="EMBL" id="JABVEC010000005">
    <property type="protein sequence ID" value="MBC6465636.1"/>
    <property type="molecule type" value="Genomic_DNA"/>
</dbReference>
<gene>
    <name evidence="2" type="ORF">HKK74_09025</name>
</gene>
<keyword evidence="3" id="KW-1185">Reference proteome</keyword>
<accession>A0ABR7LLC2</accession>
<dbReference type="Gene3D" id="3.40.630.30">
    <property type="match status" value="1"/>
</dbReference>
<dbReference type="SUPFAM" id="SSF55729">
    <property type="entry name" value="Acyl-CoA N-acyltransferases (Nat)"/>
    <property type="match status" value="1"/>
</dbReference>
<proteinExistence type="predicted"/>
<evidence type="ECO:0000313" key="3">
    <source>
        <dbReference type="Proteomes" id="UP000805614"/>
    </source>
</evidence>
<organism evidence="2 3">
    <name type="scientific">Actinomadura alba</name>
    <dbReference type="NCBI Taxonomy" id="406431"/>
    <lineage>
        <taxon>Bacteria</taxon>
        <taxon>Bacillati</taxon>
        <taxon>Actinomycetota</taxon>
        <taxon>Actinomycetes</taxon>
        <taxon>Streptosporangiales</taxon>
        <taxon>Thermomonosporaceae</taxon>
        <taxon>Actinomadura</taxon>
    </lineage>
</organism>
<comment type="caution">
    <text evidence="2">The sequence shown here is derived from an EMBL/GenBank/DDBJ whole genome shotgun (WGS) entry which is preliminary data.</text>
</comment>
<dbReference type="InterPro" id="IPR000182">
    <property type="entry name" value="GNAT_dom"/>
</dbReference>
<evidence type="ECO:0000313" key="2">
    <source>
        <dbReference type="EMBL" id="MBC6465636.1"/>
    </source>
</evidence>
<dbReference type="Proteomes" id="UP000805614">
    <property type="component" value="Unassembled WGS sequence"/>
</dbReference>
<feature type="domain" description="N-acetyltransferase" evidence="1">
    <location>
        <begin position="9"/>
        <end position="129"/>
    </location>
</feature>
<dbReference type="InterPro" id="IPR016181">
    <property type="entry name" value="Acyl_CoA_acyltransferase"/>
</dbReference>
<sequence length="156" mass="17863">MPTLVAGLRFRIRPITVHDVVKVYDAVMSSREHLWAEFGDVWGWPRAGLTLEETLIDVAWRQREGELRRSFSFAVLTTDESRLLGAVRIDPPGKLGVDAEAGFWVRSDQDGSSVAAELEDFVREWVTTTWPFKTVRYPGRDISWDEWHALPSVEHP</sequence>
<protein>
    <submittedName>
        <fullName evidence="2">GNAT family N-acetyltransferase</fullName>
    </submittedName>
</protein>
<name>A0ABR7LLC2_9ACTN</name>
<evidence type="ECO:0000259" key="1">
    <source>
        <dbReference type="Pfam" id="PF13302"/>
    </source>
</evidence>